<feature type="region of interest" description="Disordered" evidence="7">
    <location>
        <begin position="248"/>
        <end position="292"/>
    </location>
</feature>
<dbReference type="InterPro" id="IPR012485">
    <property type="entry name" value="CENP-I"/>
</dbReference>
<keyword evidence="6" id="KW-0137">Centromere</keyword>
<dbReference type="AlphaFoldDB" id="A0A9W9CVZ2"/>
<evidence type="ECO:0000256" key="7">
    <source>
        <dbReference type="SAM" id="MobiDB-lite"/>
    </source>
</evidence>
<dbReference type="GO" id="GO:0005634">
    <property type="term" value="C:nucleus"/>
    <property type="evidence" value="ECO:0007669"/>
    <property type="project" value="UniProtKB-SubCell"/>
</dbReference>
<evidence type="ECO:0000256" key="2">
    <source>
        <dbReference type="ARBA" id="ARBA00004584"/>
    </source>
</evidence>
<reference evidence="8" key="1">
    <citation type="submission" date="2022-10" db="EMBL/GenBank/DDBJ databases">
        <title>Tapping the CABI collections for fungal endophytes: first genome assemblies for Collariella, Neodidymelliopsis, Ascochyta clinopodiicola, Didymella pomorum, Didymosphaeria variabile, Neocosmospora piperis and Neocucurbitaria cava.</title>
        <authorList>
            <person name="Hill R."/>
        </authorList>
    </citation>
    <scope>NUCLEOTIDE SEQUENCE</scope>
    <source>
        <strain evidence="8">IMI 355082</strain>
    </source>
</reference>
<evidence type="ECO:0000256" key="3">
    <source>
        <dbReference type="ARBA" id="ARBA00005470"/>
    </source>
</evidence>
<keyword evidence="9" id="KW-1185">Reference proteome</keyword>
<evidence type="ECO:0000256" key="6">
    <source>
        <dbReference type="ARBA" id="ARBA00023328"/>
    </source>
</evidence>
<evidence type="ECO:0000256" key="5">
    <source>
        <dbReference type="ARBA" id="ARBA00023242"/>
    </source>
</evidence>
<evidence type="ECO:0000313" key="8">
    <source>
        <dbReference type="EMBL" id="KAJ4389242.1"/>
    </source>
</evidence>
<accession>A0A9W9CVZ2</accession>
<comment type="subcellular location">
    <subcellularLocation>
        <location evidence="2">Chromosome</location>
        <location evidence="2">Centromere</location>
    </subcellularLocation>
    <subcellularLocation>
        <location evidence="1">Nucleus</location>
    </subcellularLocation>
</comment>
<evidence type="ECO:0000256" key="1">
    <source>
        <dbReference type="ARBA" id="ARBA00004123"/>
    </source>
</evidence>
<comment type="caution">
    <text evidence="8">The sequence shown here is derived from an EMBL/GenBank/DDBJ whole genome shotgun (WGS) entry which is preliminary data.</text>
</comment>
<dbReference type="Pfam" id="PF07778">
    <property type="entry name" value="CENP-I"/>
    <property type="match status" value="1"/>
</dbReference>
<protein>
    <recommendedName>
        <fullName evidence="10">Mis6 domain-containing protein</fullName>
    </recommendedName>
</protein>
<dbReference type="OrthoDB" id="6347512at2759"/>
<dbReference type="PANTHER" id="PTHR48208">
    <property type="entry name" value="CENTROMERE PROTEIN I"/>
    <property type="match status" value="1"/>
</dbReference>
<dbReference type="EMBL" id="JAPEVB010000004">
    <property type="protein sequence ID" value="KAJ4389242.1"/>
    <property type="molecule type" value="Genomic_DNA"/>
</dbReference>
<evidence type="ECO:0008006" key="10">
    <source>
        <dbReference type="Google" id="ProtNLM"/>
    </source>
</evidence>
<evidence type="ECO:0000256" key="4">
    <source>
        <dbReference type="ARBA" id="ARBA00022454"/>
    </source>
</evidence>
<evidence type="ECO:0000313" key="9">
    <source>
        <dbReference type="Proteomes" id="UP001140453"/>
    </source>
</evidence>
<dbReference type="GO" id="GO:0034080">
    <property type="term" value="P:CENP-A containing chromatin assembly"/>
    <property type="evidence" value="ECO:0007669"/>
    <property type="project" value="TreeGrafter"/>
</dbReference>
<dbReference type="GO" id="GO:0000070">
    <property type="term" value="P:mitotic sister chromatid segregation"/>
    <property type="evidence" value="ECO:0007669"/>
    <property type="project" value="TreeGrafter"/>
</dbReference>
<feature type="compositionally biased region" description="Polar residues" evidence="7">
    <location>
        <begin position="265"/>
        <end position="276"/>
    </location>
</feature>
<dbReference type="GO" id="GO:0000939">
    <property type="term" value="C:inner kinetochore"/>
    <property type="evidence" value="ECO:0007669"/>
    <property type="project" value="TreeGrafter"/>
</dbReference>
<dbReference type="PANTHER" id="PTHR48208:SF2">
    <property type="entry name" value="CENTROMERE PROTEIN I"/>
    <property type="match status" value="1"/>
</dbReference>
<gene>
    <name evidence="8" type="ORF">N0V93_006707</name>
</gene>
<name>A0A9W9CVZ2_9PEZI</name>
<organism evidence="8 9">
    <name type="scientific">Gnomoniopsis smithogilvyi</name>
    <dbReference type="NCBI Taxonomy" id="1191159"/>
    <lineage>
        <taxon>Eukaryota</taxon>
        <taxon>Fungi</taxon>
        <taxon>Dikarya</taxon>
        <taxon>Ascomycota</taxon>
        <taxon>Pezizomycotina</taxon>
        <taxon>Sordariomycetes</taxon>
        <taxon>Sordariomycetidae</taxon>
        <taxon>Diaporthales</taxon>
        <taxon>Gnomoniaceae</taxon>
        <taxon>Gnomoniopsis</taxon>
    </lineage>
</organism>
<proteinExistence type="inferred from homology"/>
<keyword evidence="4" id="KW-0158">Chromosome</keyword>
<keyword evidence="5" id="KW-0539">Nucleus</keyword>
<sequence length="725" mass="81592">MIKSSNTLVNLSPAHSDGISIVMEGEYKTRVQVLIEEVVDASKVSAKKRATDVKPKVTELTSVAYNQGVLPEELLQLINLILSRNYLDQGSLNSILRNLYPVDKVSEHVILRIIGSLGLGELKPSLTLQSSLLQWVIQVYHVLDTKAQATLSRAYSVLFNLLDVSATRPQLFHLLAIVTRRKHVQHYRIQALLNLTRENANDRHLQGLLRVYRNYYPEIIVANPGKGSTFKLPDPEWKDRLFSIQRAHREQQQSNYQGPRDGFKTVQQVTSGSRASKSAGIPPVQTSNAHEKSVTLEEIDSAESLASNLDKIELPDHLVAILVDPLMQKFMMLRPDKDLNRVWAWMDTQLAEMLNGDADGETIANTLNVLHEYARVTKDISPFFHAIIKLVEQSWHLRPNSSKIYDVLAYAPIVDAKDVSTFVTAIQSSLDASTNAQLSLLSLSTKLLRQWGAILLSKDTVSENITASVTRLIEHANQLSLTLLQTSPTEYTFHKILDFYDRVAFIYSKTSLLRTLHVTMPPKLAVYTLQFSPSLATVSRLCTILTAYKQACAVYMSNSAKNLGPTYDKTQVHLFNGFLMDICNCLWRGKAFVKSDAHARGCMISDEVITALRSYVNSLTDSGSGEMELGLLFTMSYSPLLCLQGMDHLRRLEDEEDEDFELRARHAGPITQKSLVQTARQGGVEVVWQDYRLGLLKHLEDKEWRGIPELLYSTMKNLLDARLKS</sequence>
<dbReference type="CDD" id="cd22647">
    <property type="entry name" value="CTF3_NTD_HEAT"/>
    <property type="match status" value="1"/>
</dbReference>
<dbReference type="Proteomes" id="UP001140453">
    <property type="component" value="Unassembled WGS sequence"/>
</dbReference>
<comment type="similarity">
    <text evidence="3">Belongs to the CENP-I/CTF3 family.</text>
</comment>